<dbReference type="RefSeq" id="WP_379564517.1">
    <property type="nucleotide sequence ID" value="NZ_JBHUMX010000045.1"/>
</dbReference>
<reference evidence="4" key="1">
    <citation type="journal article" date="2019" name="Int. J. Syst. Evol. Microbiol.">
        <title>The Global Catalogue of Microorganisms (GCM) 10K type strain sequencing project: providing services to taxonomists for standard genome sequencing and annotation.</title>
        <authorList>
            <consortium name="The Broad Institute Genomics Platform"/>
            <consortium name="The Broad Institute Genome Sequencing Center for Infectious Disease"/>
            <person name="Wu L."/>
            <person name="Ma J."/>
        </authorList>
    </citation>
    <scope>NUCLEOTIDE SEQUENCE [LARGE SCALE GENOMIC DNA]</scope>
    <source>
        <strain evidence="4">TISTR 1858</strain>
    </source>
</reference>
<keyword evidence="4" id="KW-1185">Reference proteome</keyword>
<proteinExistence type="predicted"/>
<sequence length="168" mass="18881">MDISSILEAIFGNMFVILAIIAGIIGFFKEGSKKKEENTQNRPRQNTPPTQRSNSSNPRTSPSLEDTVSTIDASSIEEQQQNQLDHLANRYATAKRSAENISENLQRSSSLKERSKEDDHLSASQKQFKRKLNRNLTKQGLANGVIMAEILGPPRAKKPYRTVVQERK</sequence>
<protein>
    <submittedName>
        <fullName evidence="3">Uncharacterized protein</fullName>
    </submittedName>
</protein>
<feature type="compositionally biased region" description="Low complexity" evidence="1">
    <location>
        <begin position="50"/>
        <end position="63"/>
    </location>
</feature>
<keyword evidence="2" id="KW-0472">Membrane</keyword>
<dbReference type="Proteomes" id="UP001597451">
    <property type="component" value="Unassembled WGS sequence"/>
</dbReference>
<keyword evidence="2" id="KW-1133">Transmembrane helix</keyword>
<feature type="compositionally biased region" description="Polar residues" evidence="1">
    <location>
        <begin position="64"/>
        <end position="84"/>
    </location>
</feature>
<feature type="compositionally biased region" description="Basic and acidic residues" evidence="1">
    <location>
        <begin position="110"/>
        <end position="121"/>
    </location>
</feature>
<organism evidence="3 4">
    <name type="scientific">Oceanobacillus kapialis</name>
    <dbReference type="NCBI Taxonomy" id="481353"/>
    <lineage>
        <taxon>Bacteria</taxon>
        <taxon>Bacillati</taxon>
        <taxon>Bacillota</taxon>
        <taxon>Bacilli</taxon>
        <taxon>Bacillales</taxon>
        <taxon>Bacillaceae</taxon>
        <taxon>Oceanobacillus</taxon>
    </lineage>
</organism>
<evidence type="ECO:0000256" key="2">
    <source>
        <dbReference type="SAM" id="Phobius"/>
    </source>
</evidence>
<name>A0ABW5Q5E6_9BACI</name>
<feature type="region of interest" description="Disordered" evidence="1">
    <location>
        <begin position="35"/>
        <end position="135"/>
    </location>
</feature>
<comment type="caution">
    <text evidence="3">The sequence shown here is derived from an EMBL/GenBank/DDBJ whole genome shotgun (WGS) entry which is preliminary data.</text>
</comment>
<feature type="compositionally biased region" description="Polar residues" evidence="1">
    <location>
        <begin position="40"/>
        <end position="49"/>
    </location>
</feature>
<dbReference type="EMBL" id="JBHUMX010000045">
    <property type="protein sequence ID" value="MFD2630868.1"/>
    <property type="molecule type" value="Genomic_DNA"/>
</dbReference>
<feature type="compositionally biased region" description="Polar residues" evidence="1">
    <location>
        <begin position="99"/>
        <end position="109"/>
    </location>
</feature>
<evidence type="ECO:0000256" key="1">
    <source>
        <dbReference type="SAM" id="MobiDB-lite"/>
    </source>
</evidence>
<keyword evidence="2" id="KW-0812">Transmembrane</keyword>
<accession>A0ABW5Q5E6</accession>
<gene>
    <name evidence="3" type="ORF">ACFSUN_19045</name>
</gene>
<evidence type="ECO:0000313" key="4">
    <source>
        <dbReference type="Proteomes" id="UP001597451"/>
    </source>
</evidence>
<feature type="transmembrane region" description="Helical" evidence="2">
    <location>
        <begin position="6"/>
        <end position="28"/>
    </location>
</feature>
<evidence type="ECO:0000313" key="3">
    <source>
        <dbReference type="EMBL" id="MFD2630868.1"/>
    </source>
</evidence>